<feature type="region of interest" description="Disordered" evidence="8">
    <location>
        <begin position="314"/>
        <end position="400"/>
    </location>
</feature>
<comment type="caution">
    <text evidence="10">The sequence shown here is derived from an EMBL/GenBank/DDBJ whole genome shotgun (WGS) entry which is preliminary data.</text>
</comment>
<dbReference type="CDD" id="cd03213">
    <property type="entry name" value="ABCG_EPDR"/>
    <property type="match status" value="1"/>
</dbReference>
<feature type="compositionally biased region" description="Polar residues" evidence="8">
    <location>
        <begin position="379"/>
        <end position="388"/>
    </location>
</feature>
<evidence type="ECO:0000259" key="9">
    <source>
        <dbReference type="PROSITE" id="PS50893"/>
    </source>
</evidence>
<dbReference type="Gene3D" id="3.40.50.300">
    <property type="entry name" value="P-loop containing nucleotide triphosphate hydrolases"/>
    <property type="match status" value="1"/>
</dbReference>
<evidence type="ECO:0000256" key="3">
    <source>
        <dbReference type="ARBA" id="ARBA00022692"/>
    </source>
</evidence>
<dbReference type="Pfam" id="PF00005">
    <property type="entry name" value="ABC_tran"/>
    <property type="match status" value="1"/>
</dbReference>
<keyword evidence="6" id="KW-1133">Transmembrane helix</keyword>
<evidence type="ECO:0000313" key="11">
    <source>
        <dbReference type="Proteomes" id="UP000823046"/>
    </source>
</evidence>
<feature type="domain" description="ABC transporter" evidence="9">
    <location>
        <begin position="20"/>
        <end position="264"/>
    </location>
</feature>
<keyword evidence="4" id="KW-0547">Nucleotide-binding</keyword>
<accession>A0ABQ7J593</accession>
<feature type="compositionally biased region" description="Polar residues" evidence="8">
    <location>
        <begin position="314"/>
        <end position="331"/>
    </location>
</feature>
<evidence type="ECO:0000256" key="2">
    <source>
        <dbReference type="ARBA" id="ARBA00022448"/>
    </source>
</evidence>
<dbReference type="InterPro" id="IPR050352">
    <property type="entry name" value="ABCG_transporters"/>
</dbReference>
<dbReference type="Proteomes" id="UP000823046">
    <property type="component" value="Unassembled WGS sequence"/>
</dbReference>
<keyword evidence="5 10" id="KW-0067">ATP-binding</keyword>
<organism evidence="10 11">
    <name type="scientific">Cardiosporidium cionae</name>
    <dbReference type="NCBI Taxonomy" id="476202"/>
    <lineage>
        <taxon>Eukaryota</taxon>
        <taxon>Sar</taxon>
        <taxon>Alveolata</taxon>
        <taxon>Apicomplexa</taxon>
        <taxon>Aconoidasida</taxon>
        <taxon>Nephromycida</taxon>
        <taxon>Cardiosporidium</taxon>
    </lineage>
</organism>
<comment type="subcellular location">
    <subcellularLocation>
        <location evidence="1">Membrane</location>
        <topology evidence="1">Multi-pass membrane protein</topology>
    </subcellularLocation>
</comment>
<keyword evidence="2" id="KW-0813">Transport</keyword>
<reference evidence="10 11" key="1">
    <citation type="journal article" date="2020" name="bioRxiv">
        <title>Metabolic contributions of an alphaproteobacterial endosymbiont in the apicomplexan Cardiosporidium cionae.</title>
        <authorList>
            <person name="Hunter E.S."/>
            <person name="Paight C.J."/>
            <person name="Lane C.E."/>
        </authorList>
    </citation>
    <scope>NUCLEOTIDE SEQUENCE [LARGE SCALE GENOMIC DNA]</scope>
    <source>
        <strain evidence="10">ESH_2018</strain>
    </source>
</reference>
<dbReference type="SMART" id="SM00382">
    <property type="entry name" value="AAA"/>
    <property type="match status" value="1"/>
</dbReference>
<dbReference type="PROSITE" id="PS50893">
    <property type="entry name" value="ABC_TRANSPORTER_2"/>
    <property type="match status" value="1"/>
</dbReference>
<evidence type="ECO:0000256" key="8">
    <source>
        <dbReference type="SAM" id="MobiDB-lite"/>
    </source>
</evidence>
<protein>
    <submittedName>
        <fullName evidence="10">ATP-binding cassette G family transporter ABCG77</fullName>
    </submittedName>
</protein>
<dbReference type="InterPro" id="IPR003439">
    <property type="entry name" value="ABC_transporter-like_ATP-bd"/>
</dbReference>
<proteinExistence type="predicted"/>
<dbReference type="InterPro" id="IPR003593">
    <property type="entry name" value="AAA+_ATPase"/>
</dbReference>
<dbReference type="PANTHER" id="PTHR48041">
    <property type="entry name" value="ABC TRANSPORTER G FAMILY MEMBER 28"/>
    <property type="match status" value="1"/>
</dbReference>
<dbReference type="SUPFAM" id="SSF52540">
    <property type="entry name" value="P-loop containing nucleoside triphosphate hydrolases"/>
    <property type="match status" value="1"/>
</dbReference>
<evidence type="ECO:0000256" key="5">
    <source>
        <dbReference type="ARBA" id="ARBA00022840"/>
    </source>
</evidence>
<name>A0ABQ7J593_9APIC</name>
<keyword evidence="7" id="KW-0472">Membrane</keyword>
<gene>
    <name evidence="10" type="primary">ABCG77</name>
    <name evidence="10" type="ORF">IE077_002573</name>
</gene>
<evidence type="ECO:0000256" key="6">
    <source>
        <dbReference type="ARBA" id="ARBA00022989"/>
    </source>
</evidence>
<dbReference type="PANTHER" id="PTHR48041:SF139">
    <property type="entry name" value="PROTEIN SCARLET"/>
    <property type="match status" value="1"/>
</dbReference>
<dbReference type="PROSITE" id="PS00211">
    <property type="entry name" value="ABC_TRANSPORTER_1"/>
    <property type="match status" value="1"/>
</dbReference>
<evidence type="ECO:0000256" key="4">
    <source>
        <dbReference type="ARBA" id="ARBA00022741"/>
    </source>
</evidence>
<keyword evidence="3" id="KW-0812">Transmembrane</keyword>
<evidence type="ECO:0000313" key="10">
    <source>
        <dbReference type="EMBL" id="KAF8817956.1"/>
    </source>
</evidence>
<evidence type="ECO:0000256" key="7">
    <source>
        <dbReference type="ARBA" id="ARBA00023136"/>
    </source>
</evidence>
<dbReference type="InterPro" id="IPR027417">
    <property type="entry name" value="P-loop_NTPase"/>
</dbReference>
<keyword evidence="11" id="KW-1185">Reference proteome</keyword>
<dbReference type="InterPro" id="IPR017871">
    <property type="entry name" value="ABC_transporter-like_CS"/>
</dbReference>
<dbReference type="EMBL" id="JADAQX010001178">
    <property type="protein sequence ID" value="KAF8817956.1"/>
    <property type="molecule type" value="Genomic_DNA"/>
</dbReference>
<dbReference type="GO" id="GO:0005524">
    <property type="term" value="F:ATP binding"/>
    <property type="evidence" value="ECO:0007669"/>
    <property type="project" value="UniProtKB-KW"/>
</dbReference>
<sequence length="400" mass="44240">MQSNKQLSTSLFEHSQTYDLTFKDISYEVVHGKKKTILEILHSVSGSAPIGEVTGILGPSGAGKTTLLNILSWRNYGKVYGEILLNGKPRLKNQKKRIGYVMQKDYFFAELSIEETLRYTALLRRGGGKNHQEINVMVKEVISMMGLERCAQTLLGDPFVRGISGGELKRVNIGNELLVDPSILFLDEPTSGLDSTSAVAVLRILRRVAQTYLKTVVLSIHQPSSMAFLMLDKVICMTNGHIIYQGPSLELADYLGVIGYPLPLGWNVADHVMDLLCDASMVDSLLTAYRHYLCMDASTGRYFMGFKESPQLSLASTNNSQSGTIPTSSEEPLSVGEEISSQKLPSLTEVRIENAPLHEEGENITKETSHLKEKKENSSKASMNTSDAPNMLRLVSKKYL</sequence>
<feature type="compositionally biased region" description="Basic and acidic residues" evidence="8">
    <location>
        <begin position="350"/>
        <end position="378"/>
    </location>
</feature>
<evidence type="ECO:0000256" key="1">
    <source>
        <dbReference type="ARBA" id="ARBA00004141"/>
    </source>
</evidence>